<dbReference type="InterPro" id="IPR015943">
    <property type="entry name" value="WD40/YVTN_repeat-like_dom_sf"/>
</dbReference>
<keyword evidence="3" id="KW-0472">Membrane</keyword>
<dbReference type="PANTHER" id="PTHR43156:SF9">
    <property type="entry name" value="HAMP DOMAIN-CONTAINING PROTEIN"/>
    <property type="match status" value="1"/>
</dbReference>
<reference evidence="6 7" key="1">
    <citation type="submission" date="2018-07" db="EMBL/GenBank/DDBJ databases">
        <title>Freshwater and sediment microbial communities from various areas in North America, analyzing microbe dynamics in response to fracking.</title>
        <authorList>
            <person name="Lamendella R."/>
        </authorList>
    </citation>
    <scope>NUCLEOTIDE SEQUENCE [LARGE SCALE GENOMIC DNA]</scope>
    <source>
        <strain evidence="6 7">160A</strain>
    </source>
</reference>
<feature type="domain" description="PPM-type phosphatase" evidence="4">
    <location>
        <begin position="864"/>
        <end position="1061"/>
    </location>
</feature>
<organism evidence="6 7">
    <name type="scientific">Marinilabilia salmonicolor</name>
    <dbReference type="NCBI Taxonomy" id="989"/>
    <lineage>
        <taxon>Bacteria</taxon>
        <taxon>Pseudomonadati</taxon>
        <taxon>Bacteroidota</taxon>
        <taxon>Bacteroidia</taxon>
        <taxon>Marinilabiliales</taxon>
        <taxon>Marinilabiliaceae</taxon>
        <taxon>Marinilabilia</taxon>
    </lineage>
</organism>
<dbReference type="InterPro" id="IPR036322">
    <property type="entry name" value="WD40_repeat_dom_sf"/>
</dbReference>
<dbReference type="RefSeq" id="WP_114436173.1">
    <property type="nucleotide sequence ID" value="NZ_QPIZ01000001.1"/>
</dbReference>
<dbReference type="GO" id="GO:0016791">
    <property type="term" value="F:phosphatase activity"/>
    <property type="evidence" value="ECO:0007669"/>
    <property type="project" value="TreeGrafter"/>
</dbReference>
<dbReference type="Gene3D" id="3.60.40.10">
    <property type="entry name" value="PPM-type phosphatase domain"/>
    <property type="match status" value="1"/>
</dbReference>
<evidence type="ECO:0000256" key="2">
    <source>
        <dbReference type="SAM" id="Coils"/>
    </source>
</evidence>
<dbReference type="Pfam" id="PF07495">
    <property type="entry name" value="Y_Y_Y"/>
    <property type="match status" value="1"/>
</dbReference>
<keyword evidence="3" id="KW-1133">Transmembrane helix</keyword>
<dbReference type="InterPro" id="IPR036457">
    <property type="entry name" value="PPM-type-like_dom_sf"/>
</dbReference>
<evidence type="ECO:0000313" key="7">
    <source>
        <dbReference type="Proteomes" id="UP000252733"/>
    </source>
</evidence>
<evidence type="ECO:0000259" key="5">
    <source>
        <dbReference type="Pfam" id="PF07495"/>
    </source>
</evidence>
<dbReference type="InterPro" id="IPR001932">
    <property type="entry name" value="PPM-type_phosphatase-like_dom"/>
</dbReference>
<sequence>MRLNARWLSVILILFHAVFSCISPLQAQSFRFKTYDSNVGLPQNFVYSLSQDQNGYLWMGTGEGLVKYNGLEFAGFNHADSLAEDFITVMHVSKDGTLWIGHNNGDITLYENEEFIPLRISETKSPIAAIISNGNGHAWAVSQNEGLISIDQKAKSYRLVTHKKLRRKLFYTLASDEDQLLAGTSEGMVRITPAGTDSIAEVSGISKIPMTNINCIVPRKGINGDFWVGTEDNGFFLYSKASDRSRHIVDNSLCLKFDIQWENIRDIEEEPNGNLLLATWGNGVIKLFYAPESQSFVDSYNFTTENGLSNNYVRDILCDRESNYWFATYGGGTSVLTGEEFVFYNLETIGFEKSKVLSTLLNDSTLWFGLETGLIKTDPYCFTDFEYYDAAFGLPEDDITGIHKMQDGTLFLGTANNGLYYKLPGSTTFTPWYYSHQVPDKKIRDLAGKDRMIYLATYGGFFTIDTETRKAEHLTTGKGLPHNNINFVEVDKDNQVWIGPRNSGICKVNNGSIEMHKISDSPIDVYDMAQTSDSAFWLATQGQGIIKYSSDSIEHYSIAQGLAKNFCYSIESDINDRLWIAHHPGLSMFNTKTGEIETYGHEENMGADFYQILKDSDQTLWFSSANGTVHYFPEKHKKNDIAPALHFTKILISGEQYSSNQEINLPYPYGENYKFRFNFMGISFRNPDEVTYRYRLIKNGEQSESEWIDLGNTNFREYDFLPSGSYELKIEAVNADGYTADPISVSFTIATPFWKKPWFFLLLAAVLIYTVYLIIVARERKLKRQKELLQKEVDLQTIQLREQKAEIERKNRDITDSINYAKTIQSSILPPLDVLKTRFPESYVFFAPRDIVSGDFYWFYKTKNHFIVTCADCTGHGVPGAFMSMIGSTLLNDIVKRKDVNSPADLLERLDFEIKVLLQNSKNKDNTKDGMDISVVEVENTGTRVRVASAKRPVYLYLNNELTIYKGNRRSIGDSLVDDDTPFVNIEYNATEGDLIYLFSDGYTDQFGGPREKKFMKVGVKNMLEEIHDLPMDRQYESVRSRFHEWKGDLEQVDDVIFMGLKL</sequence>
<evidence type="ECO:0000256" key="1">
    <source>
        <dbReference type="ARBA" id="ARBA00022801"/>
    </source>
</evidence>
<dbReference type="InterPro" id="IPR013783">
    <property type="entry name" value="Ig-like_fold"/>
</dbReference>
<dbReference type="InterPro" id="IPR052016">
    <property type="entry name" value="Bact_Sigma-Reg"/>
</dbReference>
<keyword evidence="7" id="KW-1185">Reference proteome</keyword>
<dbReference type="EMBL" id="QPIZ01000001">
    <property type="protein sequence ID" value="RCW39487.1"/>
    <property type="molecule type" value="Genomic_DNA"/>
</dbReference>
<keyword evidence="3" id="KW-0812">Transmembrane</keyword>
<dbReference type="Pfam" id="PF07494">
    <property type="entry name" value="Reg_prop"/>
    <property type="match status" value="2"/>
</dbReference>
<dbReference type="Pfam" id="PF07228">
    <property type="entry name" value="SpoIIE"/>
    <property type="match status" value="1"/>
</dbReference>
<dbReference type="Gene3D" id="2.60.40.10">
    <property type="entry name" value="Immunoglobulins"/>
    <property type="match status" value="1"/>
</dbReference>
<dbReference type="AlphaFoldDB" id="A0A368VDZ9"/>
<dbReference type="InterPro" id="IPR011123">
    <property type="entry name" value="Y_Y_Y"/>
</dbReference>
<dbReference type="PROSITE" id="PS51257">
    <property type="entry name" value="PROKAR_LIPOPROTEIN"/>
    <property type="match status" value="1"/>
</dbReference>
<dbReference type="Proteomes" id="UP000252733">
    <property type="component" value="Unassembled WGS sequence"/>
</dbReference>
<protein>
    <submittedName>
        <fullName evidence="6">Serine phosphatase RsbU (Regulator of sigma subunit)</fullName>
    </submittedName>
</protein>
<dbReference type="InterPro" id="IPR011110">
    <property type="entry name" value="Reg_prop"/>
</dbReference>
<evidence type="ECO:0000259" key="4">
    <source>
        <dbReference type="Pfam" id="PF07228"/>
    </source>
</evidence>
<keyword evidence="1" id="KW-0378">Hydrolase</keyword>
<comment type="caution">
    <text evidence="6">The sequence shown here is derived from an EMBL/GenBank/DDBJ whole genome shotgun (WGS) entry which is preliminary data.</text>
</comment>
<feature type="domain" description="Two component regulator three Y" evidence="5">
    <location>
        <begin position="684"/>
        <end position="749"/>
    </location>
</feature>
<proteinExistence type="predicted"/>
<name>A0A368VDZ9_9BACT</name>
<dbReference type="SUPFAM" id="SSF50978">
    <property type="entry name" value="WD40 repeat-like"/>
    <property type="match status" value="1"/>
</dbReference>
<evidence type="ECO:0000313" key="6">
    <source>
        <dbReference type="EMBL" id="RCW39487.1"/>
    </source>
</evidence>
<feature type="coiled-coil region" evidence="2">
    <location>
        <begin position="779"/>
        <end position="813"/>
    </location>
</feature>
<dbReference type="PANTHER" id="PTHR43156">
    <property type="entry name" value="STAGE II SPORULATION PROTEIN E-RELATED"/>
    <property type="match status" value="1"/>
</dbReference>
<feature type="transmembrane region" description="Helical" evidence="3">
    <location>
        <begin position="758"/>
        <end position="777"/>
    </location>
</feature>
<evidence type="ECO:0000256" key="3">
    <source>
        <dbReference type="SAM" id="Phobius"/>
    </source>
</evidence>
<dbReference type="SUPFAM" id="SSF101898">
    <property type="entry name" value="NHL repeat"/>
    <property type="match status" value="1"/>
</dbReference>
<accession>A0A368VDZ9</accession>
<keyword evidence="2" id="KW-0175">Coiled coil</keyword>
<gene>
    <name evidence="6" type="ORF">DFO77_101258</name>
</gene>
<dbReference type="Gene3D" id="2.130.10.10">
    <property type="entry name" value="YVTN repeat-like/Quinoprotein amine dehydrogenase"/>
    <property type="match status" value="3"/>
</dbReference>